<dbReference type="GO" id="GO:0022857">
    <property type="term" value="F:transmembrane transporter activity"/>
    <property type="evidence" value="ECO:0007669"/>
    <property type="project" value="InterPro"/>
</dbReference>
<dbReference type="CDD" id="cd17355">
    <property type="entry name" value="MFS_YcxA_like"/>
    <property type="match status" value="1"/>
</dbReference>
<feature type="transmembrane region" description="Helical" evidence="4">
    <location>
        <begin position="171"/>
        <end position="190"/>
    </location>
</feature>
<dbReference type="Proteomes" id="UP000535937">
    <property type="component" value="Unassembled WGS sequence"/>
</dbReference>
<name>A0A7W4W8W7_9GAMM</name>
<dbReference type="PROSITE" id="PS50850">
    <property type="entry name" value="MFS"/>
    <property type="match status" value="1"/>
</dbReference>
<dbReference type="RefSeq" id="WP_183456569.1">
    <property type="nucleotide sequence ID" value="NZ_JACHWZ010000002.1"/>
</dbReference>
<proteinExistence type="predicted"/>
<keyword evidence="7" id="KW-1185">Reference proteome</keyword>
<evidence type="ECO:0000259" key="5">
    <source>
        <dbReference type="PROSITE" id="PS50850"/>
    </source>
</evidence>
<dbReference type="PANTHER" id="PTHR11360">
    <property type="entry name" value="MONOCARBOXYLATE TRANSPORTER"/>
    <property type="match status" value="1"/>
</dbReference>
<dbReference type="InterPro" id="IPR011701">
    <property type="entry name" value="MFS"/>
</dbReference>
<feature type="transmembrane region" description="Helical" evidence="4">
    <location>
        <begin position="254"/>
        <end position="273"/>
    </location>
</feature>
<dbReference type="SUPFAM" id="SSF103473">
    <property type="entry name" value="MFS general substrate transporter"/>
    <property type="match status" value="1"/>
</dbReference>
<feature type="transmembrane region" description="Helical" evidence="4">
    <location>
        <begin position="138"/>
        <end position="159"/>
    </location>
</feature>
<sequence length="411" mass="43054">MSVRTELRQGAPALIAAFLGVSFGISSLYFYTLGVFMKPMQADFGWSRTGLSAVPLIGALTLAVTAPLLGRLADHFGVRRVAGVSLLGLASGFWWVSTLSSDLTQFLLINAAVHLFAAGTSPVVFTRLVNLWFDKARGLALGIALAGTGITGALAPRLVSGYIETHGWRGGYEALAMVILIATPVIVLLIRERPRPLSREVTRPPLDGMTLVEARKTATFWLLAALFFCVALGVGGLIVHFVPMLTDAGVTLSRAATTAGVLGVSVILGRVVTGALIDRFFAPRIATLLFSIAAAGCIALAVGGPEMAVVAAFAIGFAMGAEVDLIGYLVARYFGLTAYGAIYGWQYAMFMIGLAASPLLAGAAYDARGDYGFALIGAAILLASAGFLATRLPAFSRFQVQQQAGETVPCL</sequence>
<gene>
    <name evidence="6" type="ORF">FHS09_000629</name>
</gene>
<feature type="transmembrane region" description="Helical" evidence="4">
    <location>
        <begin position="285"/>
        <end position="302"/>
    </location>
</feature>
<evidence type="ECO:0000256" key="4">
    <source>
        <dbReference type="SAM" id="Phobius"/>
    </source>
</evidence>
<feature type="transmembrane region" description="Helical" evidence="4">
    <location>
        <begin position="51"/>
        <end position="69"/>
    </location>
</feature>
<dbReference type="AlphaFoldDB" id="A0A7W4W8W7"/>
<evidence type="ECO:0000256" key="2">
    <source>
        <dbReference type="ARBA" id="ARBA00022989"/>
    </source>
</evidence>
<keyword evidence="3 4" id="KW-0472">Membrane</keyword>
<feature type="transmembrane region" description="Helical" evidence="4">
    <location>
        <begin position="12"/>
        <end position="31"/>
    </location>
</feature>
<dbReference type="PANTHER" id="PTHR11360:SF284">
    <property type="entry name" value="EG:103B4.3 PROTEIN-RELATED"/>
    <property type="match status" value="1"/>
</dbReference>
<dbReference type="EMBL" id="JACHWZ010000002">
    <property type="protein sequence ID" value="MBB3059821.1"/>
    <property type="molecule type" value="Genomic_DNA"/>
</dbReference>
<feature type="domain" description="Major facilitator superfamily (MFS) profile" evidence="5">
    <location>
        <begin position="12"/>
        <end position="396"/>
    </location>
</feature>
<organism evidence="6 7">
    <name type="scientific">Microbulbifer rhizosphaerae</name>
    <dbReference type="NCBI Taxonomy" id="1562603"/>
    <lineage>
        <taxon>Bacteria</taxon>
        <taxon>Pseudomonadati</taxon>
        <taxon>Pseudomonadota</taxon>
        <taxon>Gammaproteobacteria</taxon>
        <taxon>Cellvibrionales</taxon>
        <taxon>Microbulbiferaceae</taxon>
        <taxon>Microbulbifer</taxon>
    </lineage>
</organism>
<feature type="transmembrane region" description="Helical" evidence="4">
    <location>
        <begin position="219"/>
        <end position="242"/>
    </location>
</feature>
<dbReference type="Pfam" id="PF07690">
    <property type="entry name" value="MFS_1"/>
    <property type="match status" value="1"/>
</dbReference>
<accession>A0A7W4W8W7</accession>
<evidence type="ECO:0000256" key="3">
    <source>
        <dbReference type="ARBA" id="ARBA00023136"/>
    </source>
</evidence>
<reference evidence="6 7" key="1">
    <citation type="submission" date="2020-08" db="EMBL/GenBank/DDBJ databases">
        <title>Genomic Encyclopedia of Type Strains, Phase III (KMG-III): the genomes of soil and plant-associated and newly described type strains.</title>
        <authorList>
            <person name="Whitman W."/>
        </authorList>
    </citation>
    <scope>NUCLEOTIDE SEQUENCE [LARGE SCALE GENOMIC DNA]</scope>
    <source>
        <strain evidence="6 7">CECT 8799</strain>
    </source>
</reference>
<feature type="transmembrane region" description="Helical" evidence="4">
    <location>
        <begin position="343"/>
        <end position="365"/>
    </location>
</feature>
<evidence type="ECO:0000313" key="7">
    <source>
        <dbReference type="Proteomes" id="UP000535937"/>
    </source>
</evidence>
<keyword evidence="1 4" id="KW-0812">Transmembrane</keyword>
<dbReference type="InterPro" id="IPR050327">
    <property type="entry name" value="Proton-linked_MCT"/>
</dbReference>
<feature type="transmembrane region" description="Helical" evidence="4">
    <location>
        <begin position="371"/>
        <end position="389"/>
    </location>
</feature>
<protein>
    <submittedName>
        <fullName evidence="6">MFS family permease</fullName>
    </submittedName>
</protein>
<evidence type="ECO:0000313" key="6">
    <source>
        <dbReference type="EMBL" id="MBB3059821.1"/>
    </source>
</evidence>
<dbReference type="InterPro" id="IPR036259">
    <property type="entry name" value="MFS_trans_sf"/>
</dbReference>
<comment type="caution">
    <text evidence="6">The sequence shown here is derived from an EMBL/GenBank/DDBJ whole genome shotgun (WGS) entry which is preliminary data.</text>
</comment>
<dbReference type="InterPro" id="IPR020846">
    <property type="entry name" value="MFS_dom"/>
</dbReference>
<evidence type="ECO:0000256" key="1">
    <source>
        <dbReference type="ARBA" id="ARBA00022692"/>
    </source>
</evidence>
<feature type="transmembrane region" description="Helical" evidence="4">
    <location>
        <begin position="103"/>
        <end position="126"/>
    </location>
</feature>
<feature type="transmembrane region" description="Helical" evidence="4">
    <location>
        <begin position="81"/>
        <end position="97"/>
    </location>
</feature>
<dbReference type="Gene3D" id="1.20.1250.20">
    <property type="entry name" value="MFS general substrate transporter like domains"/>
    <property type="match status" value="2"/>
</dbReference>
<keyword evidence="2 4" id="KW-1133">Transmembrane helix</keyword>
<feature type="transmembrane region" description="Helical" evidence="4">
    <location>
        <begin position="308"/>
        <end position="331"/>
    </location>
</feature>